<accession>A0A0N5CJJ5</accession>
<evidence type="ECO:0000256" key="1">
    <source>
        <dbReference type="ARBA" id="ARBA00022737"/>
    </source>
</evidence>
<keyword evidence="3" id="KW-0812">Transmembrane</keyword>
<dbReference type="OrthoDB" id="5874994at2759"/>
<keyword evidence="1" id="KW-0677">Repeat</keyword>
<name>A0A0N5CJJ5_THECL</name>
<reference evidence="7" key="1">
    <citation type="submission" date="2017-02" db="UniProtKB">
        <authorList>
            <consortium name="WormBaseParasite"/>
        </authorList>
    </citation>
    <scope>IDENTIFICATION</scope>
</reference>
<evidence type="ECO:0000313" key="7">
    <source>
        <dbReference type="WBParaSite" id="TCLT_0000020401-mRNA-1"/>
    </source>
</evidence>
<dbReference type="GO" id="GO:0042302">
    <property type="term" value="F:structural constituent of cuticle"/>
    <property type="evidence" value="ECO:0007669"/>
    <property type="project" value="InterPro"/>
</dbReference>
<evidence type="ECO:0000313" key="6">
    <source>
        <dbReference type="Proteomes" id="UP000276776"/>
    </source>
</evidence>
<feature type="compositionally biased region" description="Gly residues" evidence="2">
    <location>
        <begin position="176"/>
        <end position="185"/>
    </location>
</feature>
<keyword evidence="3" id="KW-0472">Membrane</keyword>
<evidence type="ECO:0000313" key="5">
    <source>
        <dbReference type="EMBL" id="VDM95081.1"/>
    </source>
</evidence>
<proteinExistence type="predicted"/>
<feature type="region of interest" description="Disordered" evidence="2">
    <location>
        <begin position="163"/>
        <end position="185"/>
    </location>
</feature>
<evidence type="ECO:0000259" key="4">
    <source>
        <dbReference type="SMART" id="SM01088"/>
    </source>
</evidence>
<feature type="compositionally biased region" description="Pro residues" evidence="2">
    <location>
        <begin position="163"/>
        <end position="175"/>
    </location>
</feature>
<dbReference type="OMA" id="NDGRMHI"/>
<keyword evidence="6" id="KW-1185">Reference proteome</keyword>
<dbReference type="SMART" id="SM01088">
    <property type="entry name" value="Col_cuticle_N"/>
    <property type="match status" value="1"/>
</dbReference>
<dbReference type="PANTHER" id="PTHR24637:SF241">
    <property type="entry name" value="NEMATODE CUTICLE COLLAGEN N-TERMINAL DOMAIN-CONTAINING PROTEIN"/>
    <property type="match status" value="1"/>
</dbReference>
<protein>
    <submittedName>
        <fullName evidence="7">Col_cuticle_N domain-containing protein</fullName>
    </submittedName>
</protein>
<dbReference type="AlphaFoldDB" id="A0A0N5CJJ5"/>
<dbReference type="EMBL" id="UYYF01000013">
    <property type="protein sequence ID" value="VDM95081.1"/>
    <property type="molecule type" value="Genomic_DNA"/>
</dbReference>
<feature type="domain" description="Nematode cuticle collagen N-terminal" evidence="4">
    <location>
        <begin position="12"/>
        <end position="64"/>
    </location>
</feature>
<organism evidence="7">
    <name type="scientific">Thelazia callipaeda</name>
    <name type="common">Oriental eyeworm</name>
    <name type="synonym">Parasitic nematode</name>
    <dbReference type="NCBI Taxonomy" id="103827"/>
    <lineage>
        <taxon>Eukaryota</taxon>
        <taxon>Metazoa</taxon>
        <taxon>Ecdysozoa</taxon>
        <taxon>Nematoda</taxon>
        <taxon>Chromadorea</taxon>
        <taxon>Rhabditida</taxon>
        <taxon>Spirurina</taxon>
        <taxon>Spiruromorpha</taxon>
        <taxon>Thelazioidea</taxon>
        <taxon>Thelaziidae</taxon>
        <taxon>Thelazia</taxon>
    </lineage>
</organism>
<evidence type="ECO:0000256" key="3">
    <source>
        <dbReference type="SAM" id="Phobius"/>
    </source>
</evidence>
<reference evidence="5 6" key="2">
    <citation type="submission" date="2018-11" db="EMBL/GenBank/DDBJ databases">
        <authorList>
            <consortium name="Pathogen Informatics"/>
        </authorList>
    </citation>
    <scope>NUCLEOTIDE SEQUENCE [LARGE SCALE GENOMIC DNA]</scope>
</reference>
<dbReference type="WBParaSite" id="TCLT_0000020401-mRNA-1">
    <property type="protein sequence ID" value="TCLT_0000020401-mRNA-1"/>
    <property type="gene ID" value="TCLT_0000020401"/>
</dbReference>
<feature type="transmembrane region" description="Helical" evidence="3">
    <location>
        <begin position="12"/>
        <end position="35"/>
    </location>
</feature>
<dbReference type="InterPro" id="IPR002486">
    <property type="entry name" value="Col_cuticle_N"/>
</dbReference>
<evidence type="ECO:0000256" key="2">
    <source>
        <dbReference type="SAM" id="MobiDB-lite"/>
    </source>
</evidence>
<dbReference type="Pfam" id="PF01484">
    <property type="entry name" value="Col_cuticle_N"/>
    <property type="match status" value="1"/>
</dbReference>
<sequence>MESEPREKAYTFVTYTALTFSLVSILAIFVTLPMVNNYVNSINARVAEEVEYCQTSAREVMLEMRDYRAPSGLDKVISVVDGSNYKALNITRAKRQSGCEGCCLPGAPGPDGIPGKPGMPGRPGALGAPGFPGRPPRQADFFFRYFLSTLVQIQICEELEPPPCKPCPPGPPGPPGSGGDKGLSF</sequence>
<dbReference type="PANTHER" id="PTHR24637">
    <property type="entry name" value="COLLAGEN"/>
    <property type="match status" value="1"/>
</dbReference>
<dbReference type="Proteomes" id="UP000276776">
    <property type="component" value="Unassembled WGS sequence"/>
</dbReference>
<gene>
    <name evidence="5" type="ORF">TCLT_LOCUS205</name>
</gene>
<keyword evidence="3" id="KW-1133">Transmembrane helix</keyword>
<dbReference type="STRING" id="103827.A0A0N5CJJ5"/>